<keyword evidence="4" id="KW-1185">Reference proteome</keyword>
<proteinExistence type="predicted"/>
<feature type="transmembrane region" description="Helical" evidence="2">
    <location>
        <begin position="133"/>
        <end position="154"/>
    </location>
</feature>
<accession>A0A3A1Y1Y7</accession>
<feature type="transmembrane region" description="Helical" evidence="2">
    <location>
        <begin position="289"/>
        <end position="308"/>
    </location>
</feature>
<evidence type="ECO:0000256" key="2">
    <source>
        <dbReference type="SAM" id="Phobius"/>
    </source>
</evidence>
<keyword evidence="2" id="KW-0812">Transmembrane</keyword>
<dbReference type="NCBIfam" id="TIGR00797">
    <property type="entry name" value="matE"/>
    <property type="match status" value="1"/>
</dbReference>
<sequence length="472" mass="52739">MSQLKTSTSLPNESNWKLFFNIFPASVASQFVFMSVGVINALMAAKVSVAAMAAIGMIGSIFWSFNSLGVGLLSIILSKMSFAFGNGQASQVGQIHRQTYYVILLASLFIIACDLIIAFNLDLFHLSEEMINIAKPFMLLSCVNVPLFLFIVHLRNINACIAYTLPTLIISILGLILIVPLNMVFMYQELPIIGHNPAFSAFTHIIINIIYITVMLAIFKYKNNLYGQLKLFSPLVNSPKWKIIKDDFRLGIPAAFQYWLENSFYALVVLLIAHLGTAVVGAHEAGMSTYSFAYAIAISGSATITSIVSRRLGEKRRDLAQDIFKNVTLFLVAFNIVSGICLIVFRSYIADLFITDNQEAHDIAQNLFIFLAFANFFDGLYASFIGYLISFRDTRFAFLVAFIVSWCIAIPIASVFAFTTWLGVGNYGIYAYWTVFILIPLAASIICYLRTRLKWHSIPDRELFAILKKNIA</sequence>
<feature type="transmembrane region" description="Helical" evidence="2">
    <location>
        <begin position="20"/>
        <end position="43"/>
    </location>
</feature>
<evidence type="ECO:0000313" key="4">
    <source>
        <dbReference type="Proteomes" id="UP000266258"/>
    </source>
</evidence>
<organism evidence="3 4">
    <name type="scientific">Psittacicella melopsittaci</name>
    <dbReference type="NCBI Taxonomy" id="2028576"/>
    <lineage>
        <taxon>Bacteria</taxon>
        <taxon>Pseudomonadati</taxon>
        <taxon>Pseudomonadota</taxon>
        <taxon>Gammaproteobacteria</taxon>
        <taxon>Pasteurellales</taxon>
        <taxon>Psittacicellaceae</taxon>
        <taxon>Psittacicella</taxon>
    </lineage>
</organism>
<feature type="transmembrane region" description="Helical" evidence="2">
    <location>
        <begin position="396"/>
        <end position="418"/>
    </location>
</feature>
<dbReference type="Proteomes" id="UP000266258">
    <property type="component" value="Unassembled WGS sequence"/>
</dbReference>
<feature type="transmembrane region" description="Helical" evidence="2">
    <location>
        <begin position="369"/>
        <end position="389"/>
    </location>
</feature>
<feature type="transmembrane region" description="Helical" evidence="2">
    <location>
        <begin position="430"/>
        <end position="449"/>
    </location>
</feature>
<dbReference type="PANTHER" id="PTHR43298">
    <property type="entry name" value="MULTIDRUG RESISTANCE PROTEIN NORM-RELATED"/>
    <property type="match status" value="1"/>
</dbReference>
<gene>
    <name evidence="3" type="ORF">CJP74_04930</name>
</gene>
<feature type="transmembrane region" description="Helical" evidence="2">
    <location>
        <begin position="161"/>
        <end position="187"/>
    </location>
</feature>
<keyword evidence="2" id="KW-0472">Membrane</keyword>
<name>A0A3A1Y1Y7_9GAMM</name>
<dbReference type="OrthoDB" id="9780160at2"/>
<feature type="transmembrane region" description="Helical" evidence="2">
    <location>
        <begin position="329"/>
        <end position="349"/>
    </location>
</feature>
<dbReference type="PANTHER" id="PTHR43298:SF2">
    <property type="entry name" value="FMN_FAD EXPORTER YEEO-RELATED"/>
    <property type="match status" value="1"/>
</dbReference>
<evidence type="ECO:0000256" key="1">
    <source>
        <dbReference type="ARBA" id="ARBA00022448"/>
    </source>
</evidence>
<dbReference type="Pfam" id="PF01554">
    <property type="entry name" value="MatE"/>
    <property type="match status" value="2"/>
</dbReference>
<evidence type="ECO:0000313" key="3">
    <source>
        <dbReference type="EMBL" id="RIY32342.1"/>
    </source>
</evidence>
<keyword evidence="2" id="KW-1133">Transmembrane helix</keyword>
<protein>
    <recommendedName>
        <fullName evidence="5">MATE family efflux transporter</fullName>
    </recommendedName>
</protein>
<keyword evidence="1" id="KW-0813">Transport</keyword>
<dbReference type="InterPro" id="IPR050222">
    <property type="entry name" value="MATE_MdtK"/>
</dbReference>
<feature type="transmembrane region" description="Helical" evidence="2">
    <location>
        <begin position="49"/>
        <end position="78"/>
    </location>
</feature>
<dbReference type="EMBL" id="NRJH01000041">
    <property type="protein sequence ID" value="RIY32342.1"/>
    <property type="molecule type" value="Genomic_DNA"/>
</dbReference>
<reference evidence="3 4" key="1">
    <citation type="submission" date="2017-08" db="EMBL/GenBank/DDBJ databases">
        <title>Reclassification of Bisgaard taxon 37 and 44.</title>
        <authorList>
            <person name="Christensen H."/>
        </authorList>
    </citation>
    <scope>NUCLEOTIDE SEQUENCE [LARGE SCALE GENOMIC DNA]</scope>
    <source>
        <strain evidence="3 4">B96_4</strain>
    </source>
</reference>
<dbReference type="GO" id="GO:0005886">
    <property type="term" value="C:plasma membrane"/>
    <property type="evidence" value="ECO:0007669"/>
    <property type="project" value="TreeGrafter"/>
</dbReference>
<dbReference type="GO" id="GO:0042910">
    <property type="term" value="F:xenobiotic transmembrane transporter activity"/>
    <property type="evidence" value="ECO:0007669"/>
    <property type="project" value="InterPro"/>
</dbReference>
<dbReference type="AlphaFoldDB" id="A0A3A1Y1Y7"/>
<feature type="transmembrane region" description="Helical" evidence="2">
    <location>
        <begin position="199"/>
        <end position="219"/>
    </location>
</feature>
<comment type="caution">
    <text evidence="3">The sequence shown here is derived from an EMBL/GenBank/DDBJ whole genome shotgun (WGS) entry which is preliminary data.</text>
</comment>
<dbReference type="GO" id="GO:0015297">
    <property type="term" value="F:antiporter activity"/>
    <property type="evidence" value="ECO:0007669"/>
    <property type="project" value="InterPro"/>
</dbReference>
<evidence type="ECO:0008006" key="5">
    <source>
        <dbReference type="Google" id="ProtNLM"/>
    </source>
</evidence>
<feature type="transmembrane region" description="Helical" evidence="2">
    <location>
        <begin position="99"/>
        <end position="121"/>
    </location>
</feature>
<dbReference type="RefSeq" id="WP_119497169.1">
    <property type="nucleotide sequence ID" value="NZ_NRJH01000041.1"/>
</dbReference>
<dbReference type="InterPro" id="IPR002528">
    <property type="entry name" value="MATE_fam"/>
</dbReference>
<feature type="transmembrane region" description="Helical" evidence="2">
    <location>
        <begin position="264"/>
        <end position="283"/>
    </location>
</feature>